<sequence length="92" mass="10709">MSLVLKFLFIFCCCMIFSAVLWEHLVVNNIYACVWSNAYIDFFFPDNWYHGADSGDMMKPGWSKSKLLTLWYLIIGVSFFFSAAFTAYSNKN</sequence>
<dbReference type="EMBL" id="JACJQH010000084">
    <property type="protein sequence ID" value="MBD2200333.1"/>
    <property type="molecule type" value="Genomic_DNA"/>
</dbReference>
<dbReference type="RefSeq" id="WP_190550348.1">
    <property type="nucleotide sequence ID" value="NZ_CAWPNO010000122.1"/>
</dbReference>
<dbReference type="Proteomes" id="UP000658514">
    <property type="component" value="Unassembled WGS sequence"/>
</dbReference>
<evidence type="ECO:0000256" key="1">
    <source>
        <dbReference type="SAM" id="Phobius"/>
    </source>
</evidence>
<evidence type="ECO:0000313" key="2">
    <source>
        <dbReference type="EMBL" id="MBD2200333.1"/>
    </source>
</evidence>
<keyword evidence="1" id="KW-1133">Transmembrane helix</keyword>
<comment type="caution">
    <text evidence="2">The sequence shown here is derived from an EMBL/GenBank/DDBJ whole genome shotgun (WGS) entry which is preliminary data.</text>
</comment>
<keyword evidence="1" id="KW-0812">Transmembrane</keyword>
<proteinExistence type="predicted"/>
<keyword evidence="1" id="KW-0472">Membrane</keyword>
<protein>
    <submittedName>
        <fullName evidence="2">Uncharacterized protein</fullName>
    </submittedName>
</protein>
<keyword evidence="3" id="KW-1185">Reference proteome</keyword>
<evidence type="ECO:0000313" key="3">
    <source>
        <dbReference type="Proteomes" id="UP000658514"/>
    </source>
</evidence>
<feature type="transmembrane region" description="Helical" evidence="1">
    <location>
        <begin position="68"/>
        <end position="88"/>
    </location>
</feature>
<gene>
    <name evidence="2" type="ORF">H6G24_33535</name>
</gene>
<accession>A0ABR8AM17</accession>
<name>A0ABR8AM17_9CYAN</name>
<reference evidence="2 3" key="1">
    <citation type="journal article" date="2020" name="ISME J.">
        <title>Comparative genomics reveals insights into cyanobacterial evolution and habitat adaptation.</title>
        <authorList>
            <person name="Chen M.Y."/>
            <person name="Teng W.K."/>
            <person name="Zhao L."/>
            <person name="Hu C.X."/>
            <person name="Zhou Y.K."/>
            <person name="Han B.P."/>
            <person name="Song L.R."/>
            <person name="Shu W.S."/>
        </authorList>
    </citation>
    <scope>NUCLEOTIDE SEQUENCE [LARGE SCALE GENOMIC DNA]</scope>
    <source>
        <strain evidence="2 3">FACHB-288</strain>
    </source>
</reference>
<organism evidence="2 3">
    <name type="scientific">Calothrix parietina FACHB-288</name>
    <dbReference type="NCBI Taxonomy" id="2692896"/>
    <lineage>
        <taxon>Bacteria</taxon>
        <taxon>Bacillati</taxon>
        <taxon>Cyanobacteriota</taxon>
        <taxon>Cyanophyceae</taxon>
        <taxon>Nostocales</taxon>
        <taxon>Calotrichaceae</taxon>
        <taxon>Calothrix</taxon>
    </lineage>
</organism>